<protein>
    <submittedName>
        <fullName evidence="3">Surface antigen</fullName>
    </submittedName>
</protein>
<dbReference type="RefSeq" id="WP_110388543.1">
    <property type="nucleotide sequence ID" value="NZ_JACHVZ010000026.1"/>
</dbReference>
<sequence length="132" mass="14359">MSSMPRTLHTLSALGAALFVAVGMGSAHAANLGFLNNTPMSFMNQADYNSLQSAVRDAVEHKADGEVMNWSNEGSRNSTRITSTITPSNTQKEGDKTCRDTEVVINAKGQSMTLRPHFCRTGQGAWVFQKQH</sequence>
<dbReference type="EMBL" id="JACHVZ010000026">
    <property type="protein sequence ID" value="MBB2932371.1"/>
    <property type="molecule type" value="Genomic_DNA"/>
</dbReference>
<evidence type="ECO:0000313" key="3">
    <source>
        <dbReference type="EMBL" id="MBB2932371.1"/>
    </source>
</evidence>
<reference evidence="4 5" key="1">
    <citation type="submission" date="2018-06" db="EMBL/GenBank/DDBJ databases">
        <title>Genomic Encyclopedia of Type Strains, Phase IV (KMG-V): Genome sequencing to study the core and pangenomes of soil and plant-associated prokaryotes.</title>
        <authorList>
            <person name="Whitman W."/>
        </authorList>
    </citation>
    <scope>NUCLEOTIDE SEQUENCE [LARGE SCALE GENOMIC DNA]</scope>
    <source>
        <strain evidence="4 5">SRCL-318</strain>
        <strain evidence="3 6">SRMrh-85</strain>
    </source>
</reference>
<accession>A0A2U0ZPQ2</accession>
<dbReference type="AlphaFoldDB" id="A0A2U0ZPQ2"/>
<evidence type="ECO:0000313" key="6">
    <source>
        <dbReference type="Proteomes" id="UP000533533"/>
    </source>
</evidence>
<feature type="signal peptide" evidence="2">
    <location>
        <begin position="1"/>
        <end position="29"/>
    </location>
</feature>
<keyword evidence="6" id="KW-1185">Reference proteome</keyword>
<proteinExistence type="predicted"/>
<dbReference type="Proteomes" id="UP000533533">
    <property type="component" value="Unassembled WGS sequence"/>
</dbReference>
<evidence type="ECO:0000313" key="5">
    <source>
        <dbReference type="Proteomes" id="UP000247772"/>
    </source>
</evidence>
<comment type="caution">
    <text evidence="4">The sequence shown here is derived from an EMBL/GenBank/DDBJ whole genome shotgun (WGS) entry which is preliminary data.</text>
</comment>
<evidence type="ECO:0000256" key="1">
    <source>
        <dbReference type="SAM" id="MobiDB-lite"/>
    </source>
</evidence>
<dbReference type="OrthoDB" id="8775956at2"/>
<gene>
    <name evidence="4" type="ORF">C7410_1439</name>
    <name evidence="3" type="ORF">FHX59_006853</name>
</gene>
<feature type="compositionally biased region" description="Low complexity" evidence="1">
    <location>
        <begin position="75"/>
        <end position="90"/>
    </location>
</feature>
<evidence type="ECO:0000313" key="4">
    <source>
        <dbReference type="EMBL" id="PYE13804.1"/>
    </source>
</evidence>
<organism evidence="4 5">
    <name type="scientific">Paraburkholderia silvatlantica</name>
    <dbReference type="NCBI Taxonomy" id="321895"/>
    <lineage>
        <taxon>Bacteria</taxon>
        <taxon>Pseudomonadati</taxon>
        <taxon>Pseudomonadota</taxon>
        <taxon>Betaproteobacteria</taxon>
        <taxon>Burkholderiales</taxon>
        <taxon>Burkholderiaceae</taxon>
        <taxon>Paraburkholderia</taxon>
    </lineage>
</organism>
<evidence type="ECO:0000256" key="2">
    <source>
        <dbReference type="SAM" id="SignalP"/>
    </source>
</evidence>
<dbReference type="Proteomes" id="UP000247772">
    <property type="component" value="Unassembled WGS sequence"/>
</dbReference>
<keyword evidence="2" id="KW-0732">Signal</keyword>
<dbReference type="EMBL" id="QJSQ01000043">
    <property type="protein sequence ID" value="PYE13804.1"/>
    <property type="molecule type" value="Genomic_DNA"/>
</dbReference>
<feature type="chain" id="PRO_5030057660" evidence="2">
    <location>
        <begin position="30"/>
        <end position="132"/>
    </location>
</feature>
<feature type="region of interest" description="Disordered" evidence="1">
    <location>
        <begin position="67"/>
        <end position="95"/>
    </location>
</feature>
<name>A0A2U0ZPQ2_9BURK</name>